<evidence type="ECO:0000313" key="2">
    <source>
        <dbReference type="EMBL" id="KAK8758136.1"/>
    </source>
</evidence>
<comment type="caution">
    <text evidence="2">The sequence shown here is derived from an EMBL/GenBank/DDBJ whole genome shotgun (WGS) entry which is preliminary data.</text>
</comment>
<dbReference type="AlphaFoldDB" id="A0AAQ4D6P6"/>
<feature type="compositionally biased region" description="Basic residues" evidence="1">
    <location>
        <begin position="1"/>
        <end position="24"/>
    </location>
</feature>
<feature type="region of interest" description="Disordered" evidence="1">
    <location>
        <begin position="1"/>
        <end position="58"/>
    </location>
</feature>
<dbReference type="Proteomes" id="UP001321473">
    <property type="component" value="Unassembled WGS sequence"/>
</dbReference>
<name>A0AAQ4D6P6_AMBAM</name>
<reference evidence="2 3" key="1">
    <citation type="journal article" date="2023" name="Arcadia Sci">
        <title>De novo assembly of a long-read Amblyomma americanum tick genome.</title>
        <authorList>
            <person name="Chou S."/>
            <person name="Poskanzer K.E."/>
            <person name="Rollins M."/>
            <person name="Thuy-Boun P.S."/>
        </authorList>
    </citation>
    <scope>NUCLEOTIDE SEQUENCE [LARGE SCALE GENOMIC DNA]</scope>
    <source>
        <strain evidence="2">F_SG_1</strain>
        <tissue evidence="2">Salivary glands</tissue>
    </source>
</reference>
<accession>A0AAQ4D6P6</accession>
<keyword evidence="3" id="KW-1185">Reference proteome</keyword>
<sequence>MAPPLKLRHRPSFFLKPRHARRPAHAPTFESEPDPQRPVADGIRGPPEQTTRWHHRDRTACSSTPEFASTLLIQNQPLCPYNHQLELFTKSDHLQRNSATLSDEEMFKGSECSTQLDIVMAFQE</sequence>
<evidence type="ECO:0000256" key="1">
    <source>
        <dbReference type="SAM" id="MobiDB-lite"/>
    </source>
</evidence>
<evidence type="ECO:0000313" key="3">
    <source>
        <dbReference type="Proteomes" id="UP001321473"/>
    </source>
</evidence>
<organism evidence="2 3">
    <name type="scientific">Amblyomma americanum</name>
    <name type="common">Lone star tick</name>
    <dbReference type="NCBI Taxonomy" id="6943"/>
    <lineage>
        <taxon>Eukaryota</taxon>
        <taxon>Metazoa</taxon>
        <taxon>Ecdysozoa</taxon>
        <taxon>Arthropoda</taxon>
        <taxon>Chelicerata</taxon>
        <taxon>Arachnida</taxon>
        <taxon>Acari</taxon>
        <taxon>Parasitiformes</taxon>
        <taxon>Ixodida</taxon>
        <taxon>Ixodoidea</taxon>
        <taxon>Ixodidae</taxon>
        <taxon>Amblyomminae</taxon>
        <taxon>Amblyomma</taxon>
    </lineage>
</organism>
<gene>
    <name evidence="2" type="ORF">V5799_004233</name>
</gene>
<dbReference type="EMBL" id="JARKHS020034433">
    <property type="protein sequence ID" value="KAK8758136.1"/>
    <property type="molecule type" value="Genomic_DNA"/>
</dbReference>
<proteinExistence type="predicted"/>
<protein>
    <submittedName>
        <fullName evidence="2">Uncharacterized protein</fullName>
    </submittedName>
</protein>